<keyword evidence="3" id="KW-1185">Reference proteome</keyword>
<sequence>MADDQATDEQITTVLEELKTTIANLELLKASDGQIISTANDSTTTSKSYPSAGTQVKSFPQTGMITGSGMMIAGIAVVGAALADWKKRKKK</sequence>
<protein>
    <submittedName>
        <fullName evidence="2">LPXTG cell wall anchor domain-containing protein</fullName>
    </submittedName>
</protein>
<gene>
    <name evidence="2" type="ORF">P7H27_04795</name>
</gene>
<evidence type="ECO:0000313" key="2">
    <source>
        <dbReference type="EMBL" id="MDT2759075.1"/>
    </source>
</evidence>
<dbReference type="RefSeq" id="WP_311829639.1">
    <property type="nucleotide sequence ID" value="NZ_JARQAJ010000002.1"/>
</dbReference>
<comment type="caution">
    <text evidence="2">The sequence shown here is derived from an EMBL/GenBank/DDBJ whole genome shotgun (WGS) entry which is preliminary data.</text>
</comment>
<organism evidence="2 3">
    <name type="scientific">Enterococcus xiangfangensis</name>
    <dbReference type="NCBI Taxonomy" id="1296537"/>
    <lineage>
        <taxon>Bacteria</taxon>
        <taxon>Bacillati</taxon>
        <taxon>Bacillota</taxon>
        <taxon>Bacilli</taxon>
        <taxon>Lactobacillales</taxon>
        <taxon>Enterococcaceae</taxon>
        <taxon>Enterococcus</taxon>
    </lineage>
</organism>
<feature type="transmembrane region" description="Helical" evidence="1">
    <location>
        <begin position="64"/>
        <end position="83"/>
    </location>
</feature>
<proteinExistence type="predicted"/>
<name>A0ABU3F8S5_9ENTE</name>
<dbReference type="NCBIfam" id="TIGR01167">
    <property type="entry name" value="LPXTG_anchor"/>
    <property type="match status" value="1"/>
</dbReference>
<accession>A0ABU3F8S5</accession>
<reference evidence="2" key="1">
    <citation type="submission" date="2023-03" db="EMBL/GenBank/DDBJ databases">
        <authorList>
            <person name="Shen W."/>
            <person name="Cai J."/>
        </authorList>
    </citation>
    <scope>NUCLEOTIDE SEQUENCE</scope>
    <source>
        <strain evidence="2">P66-3</strain>
    </source>
</reference>
<evidence type="ECO:0000256" key="1">
    <source>
        <dbReference type="SAM" id="Phobius"/>
    </source>
</evidence>
<keyword evidence="1" id="KW-0812">Transmembrane</keyword>
<keyword evidence="1" id="KW-0472">Membrane</keyword>
<dbReference type="EMBL" id="JARQAJ010000002">
    <property type="protein sequence ID" value="MDT2759075.1"/>
    <property type="molecule type" value="Genomic_DNA"/>
</dbReference>
<evidence type="ECO:0000313" key="3">
    <source>
        <dbReference type="Proteomes" id="UP001181046"/>
    </source>
</evidence>
<keyword evidence="1" id="KW-1133">Transmembrane helix</keyword>
<dbReference type="Proteomes" id="UP001181046">
    <property type="component" value="Unassembled WGS sequence"/>
</dbReference>